<keyword evidence="5" id="KW-0574">Periplasm</keyword>
<evidence type="ECO:0000256" key="5">
    <source>
        <dbReference type="ARBA" id="ARBA00022764"/>
    </source>
</evidence>
<dbReference type="Gene3D" id="2.60.40.420">
    <property type="entry name" value="Cupredoxins - blue copper proteins"/>
    <property type="match status" value="1"/>
</dbReference>
<dbReference type="AlphaFoldDB" id="A0A0F9H8B3"/>
<dbReference type="GO" id="GO:0005507">
    <property type="term" value="F:copper ion binding"/>
    <property type="evidence" value="ECO:0007669"/>
    <property type="project" value="InterPro"/>
</dbReference>
<evidence type="ECO:0000256" key="3">
    <source>
        <dbReference type="ARBA" id="ARBA00022448"/>
    </source>
</evidence>
<feature type="domain" description="Blue (type 1) copper" evidence="8">
    <location>
        <begin position="15"/>
        <end position="45"/>
    </location>
</feature>
<dbReference type="PRINTS" id="PR00155">
    <property type="entry name" value="AMICYANIN"/>
</dbReference>
<evidence type="ECO:0000256" key="6">
    <source>
        <dbReference type="ARBA" id="ARBA00022982"/>
    </source>
</evidence>
<reference evidence="9" key="1">
    <citation type="journal article" date="2015" name="Nature">
        <title>Complex archaea that bridge the gap between prokaryotes and eukaryotes.</title>
        <authorList>
            <person name="Spang A."/>
            <person name="Saw J.H."/>
            <person name="Jorgensen S.L."/>
            <person name="Zaremba-Niedzwiedzka K."/>
            <person name="Martijn J."/>
            <person name="Lind A.E."/>
            <person name="van Eijk R."/>
            <person name="Schleper C."/>
            <person name="Guy L."/>
            <person name="Ettema T.J."/>
        </authorList>
    </citation>
    <scope>NUCLEOTIDE SEQUENCE</scope>
</reference>
<keyword evidence="7" id="KW-0186">Copper</keyword>
<dbReference type="Pfam" id="PF00127">
    <property type="entry name" value="Copper-bind"/>
    <property type="match status" value="1"/>
</dbReference>
<keyword evidence="3" id="KW-0813">Transport</keyword>
<evidence type="ECO:0000256" key="2">
    <source>
        <dbReference type="ARBA" id="ARBA00004418"/>
    </source>
</evidence>
<comment type="caution">
    <text evidence="9">The sequence shown here is derived from an EMBL/GenBank/DDBJ whole genome shotgun (WGS) entry which is preliminary data.</text>
</comment>
<dbReference type="EMBL" id="LAZR01015808">
    <property type="protein sequence ID" value="KKM07290.1"/>
    <property type="molecule type" value="Genomic_DNA"/>
</dbReference>
<dbReference type="InterPro" id="IPR028871">
    <property type="entry name" value="BlueCu_1_BS"/>
</dbReference>
<evidence type="ECO:0000259" key="8">
    <source>
        <dbReference type="Pfam" id="PF00127"/>
    </source>
</evidence>
<dbReference type="InterPro" id="IPR000923">
    <property type="entry name" value="BlueCu_1"/>
</dbReference>
<protein>
    <recommendedName>
        <fullName evidence="8">Blue (type 1) copper domain-containing protein</fullName>
    </recommendedName>
</protein>
<comment type="cofactor">
    <cofactor evidence="1">
        <name>Cu cation</name>
        <dbReference type="ChEBI" id="CHEBI:23378"/>
    </cofactor>
</comment>
<dbReference type="PROSITE" id="PS00196">
    <property type="entry name" value="COPPER_BLUE"/>
    <property type="match status" value="1"/>
</dbReference>
<keyword evidence="4" id="KW-0479">Metal-binding</keyword>
<sequence length="75" mass="7966">MIPEVAEAFAGKINEAIEVTLAEPGFYGVKCNPHFAKGMVMVIAVGDAEAAPESFLEGRLPKKAKDKFDAELSGL</sequence>
<dbReference type="InterPro" id="IPR002386">
    <property type="entry name" value="Amicyanin/Pseudoazurin"/>
</dbReference>
<evidence type="ECO:0000256" key="1">
    <source>
        <dbReference type="ARBA" id="ARBA00001935"/>
    </source>
</evidence>
<dbReference type="SUPFAM" id="SSF49503">
    <property type="entry name" value="Cupredoxins"/>
    <property type="match status" value="1"/>
</dbReference>
<name>A0A0F9H8B3_9ZZZZ</name>
<organism evidence="9">
    <name type="scientific">marine sediment metagenome</name>
    <dbReference type="NCBI Taxonomy" id="412755"/>
    <lineage>
        <taxon>unclassified sequences</taxon>
        <taxon>metagenomes</taxon>
        <taxon>ecological metagenomes</taxon>
    </lineage>
</organism>
<evidence type="ECO:0000313" key="9">
    <source>
        <dbReference type="EMBL" id="KKM07290.1"/>
    </source>
</evidence>
<proteinExistence type="predicted"/>
<evidence type="ECO:0000256" key="7">
    <source>
        <dbReference type="ARBA" id="ARBA00023008"/>
    </source>
</evidence>
<gene>
    <name evidence="9" type="ORF">LCGC14_1735420</name>
</gene>
<evidence type="ECO:0000256" key="4">
    <source>
        <dbReference type="ARBA" id="ARBA00022723"/>
    </source>
</evidence>
<dbReference type="GO" id="GO:0042597">
    <property type="term" value="C:periplasmic space"/>
    <property type="evidence" value="ECO:0007669"/>
    <property type="project" value="UniProtKB-SubCell"/>
</dbReference>
<comment type="subcellular location">
    <subcellularLocation>
        <location evidence="2">Periplasm</location>
    </subcellularLocation>
</comment>
<dbReference type="InterPro" id="IPR008972">
    <property type="entry name" value="Cupredoxin"/>
</dbReference>
<accession>A0A0F9H8B3</accession>
<keyword evidence="6" id="KW-0249">Electron transport</keyword>
<dbReference type="GO" id="GO:0009055">
    <property type="term" value="F:electron transfer activity"/>
    <property type="evidence" value="ECO:0007669"/>
    <property type="project" value="InterPro"/>
</dbReference>